<dbReference type="AlphaFoldDB" id="A0AAD6ITA2"/>
<sequence length="192" mass="21440">MRVVTAQAPVWGEYGEHGVDDGTDSRPRGDGDDGQADLFYIPVIVYGRDQRFILHKSLVDGGAIANLMPEAVVVRMGLELKPTAALSQTINGLRPDETKLDKLRSYLMPSTPEELDAFLYFTNYLRRYVKEKADLYGVLKSAVLWGPEPESPGKEKTDVLPIKSEPKARMKCKPKPKPKLKCPRATKHIIGF</sequence>
<feature type="compositionally biased region" description="Basic and acidic residues" evidence="1">
    <location>
        <begin position="14"/>
        <end position="31"/>
    </location>
</feature>
<keyword evidence="3" id="KW-1185">Reference proteome</keyword>
<feature type="region of interest" description="Disordered" evidence="1">
    <location>
        <begin position="13"/>
        <end position="33"/>
    </location>
</feature>
<organism evidence="2 3">
    <name type="scientific">Drechslerella dactyloides</name>
    <name type="common">Nematode-trapping fungus</name>
    <name type="synonym">Arthrobotrys dactyloides</name>
    <dbReference type="NCBI Taxonomy" id="74499"/>
    <lineage>
        <taxon>Eukaryota</taxon>
        <taxon>Fungi</taxon>
        <taxon>Dikarya</taxon>
        <taxon>Ascomycota</taxon>
        <taxon>Pezizomycotina</taxon>
        <taxon>Orbiliomycetes</taxon>
        <taxon>Orbiliales</taxon>
        <taxon>Orbiliaceae</taxon>
        <taxon>Drechslerella</taxon>
    </lineage>
</organism>
<dbReference type="Proteomes" id="UP001221413">
    <property type="component" value="Unassembled WGS sequence"/>
</dbReference>
<accession>A0AAD6ITA2</accession>
<dbReference type="EMBL" id="JAQGDS010000009">
    <property type="protein sequence ID" value="KAJ6258118.1"/>
    <property type="molecule type" value="Genomic_DNA"/>
</dbReference>
<comment type="caution">
    <text evidence="2">The sequence shown here is derived from an EMBL/GenBank/DDBJ whole genome shotgun (WGS) entry which is preliminary data.</text>
</comment>
<evidence type="ECO:0000313" key="3">
    <source>
        <dbReference type="Proteomes" id="UP001221413"/>
    </source>
</evidence>
<gene>
    <name evidence="2" type="ORF">Dda_7033</name>
</gene>
<reference evidence="2" key="1">
    <citation type="submission" date="2023-01" db="EMBL/GenBank/DDBJ databases">
        <title>The chitinases involved in constricting ring structure development in the nematode-trapping fungus Drechslerella dactyloides.</title>
        <authorList>
            <person name="Wang R."/>
            <person name="Zhang L."/>
            <person name="Tang P."/>
            <person name="Li S."/>
            <person name="Liang L."/>
        </authorList>
    </citation>
    <scope>NUCLEOTIDE SEQUENCE</scope>
    <source>
        <strain evidence="2">YMF1.00031</strain>
    </source>
</reference>
<name>A0AAD6ITA2_DREDA</name>
<proteinExistence type="predicted"/>
<protein>
    <submittedName>
        <fullName evidence="2">Uncharacterized protein</fullName>
    </submittedName>
</protein>
<evidence type="ECO:0000256" key="1">
    <source>
        <dbReference type="SAM" id="MobiDB-lite"/>
    </source>
</evidence>
<evidence type="ECO:0000313" key="2">
    <source>
        <dbReference type="EMBL" id="KAJ6258118.1"/>
    </source>
</evidence>